<dbReference type="GO" id="GO:0003677">
    <property type="term" value="F:DNA binding"/>
    <property type="evidence" value="ECO:0007669"/>
    <property type="project" value="UniProtKB-KW"/>
</dbReference>
<evidence type="ECO:0000256" key="2">
    <source>
        <dbReference type="ARBA" id="ARBA00023125"/>
    </source>
</evidence>
<dbReference type="AlphaFoldDB" id="A0A4D6WUR4"/>
<evidence type="ECO:0000256" key="1">
    <source>
        <dbReference type="ARBA" id="ARBA00023015"/>
    </source>
</evidence>
<reference evidence="5" key="2">
    <citation type="submission" date="2019-04" db="EMBL/GenBank/DDBJ databases">
        <authorList>
            <person name="Pasella M."/>
        </authorList>
    </citation>
    <scope>NUCLEOTIDE SEQUENCE</scope>
    <source>
        <strain evidence="5">HV05551</strain>
    </source>
</reference>
<organism evidence="5">
    <name type="scientific">Hypnea pannosa</name>
    <dbReference type="NCBI Taxonomy" id="105607"/>
    <lineage>
        <taxon>Eukaryota</taxon>
        <taxon>Rhodophyta</taxon>
        <taxon>Florideophyceae</taxon>
        <taxon>Rhodymeniophycidae</taxon>
        <taxon>Gigartinales</taxon>
        <taxon>Hypneaceae</taxon>
        <taxon>Hypnea</taxon>
    </lineage>
</organism>
<dbReference type="PROSITE" id="PS51063">
    <property type="entry name" value="HTH_CRP_2"/>
    <property type="match status" value="1"/>
</dbReference>
<dbReference type="GO" id="GO:0006355">
    <property type="term" value="P:regulation of DNA-templated transcription"/>
    <property type="evidence" value="ECO:0007669"/>
    <property type="project" value="InterPro"/>
</dbReference>
<evidence type="ECO:0000259" key="4">
    <source>
        <dbReference type="PROSITE" id="PS51063"/>
    </source>
</evidence>
<dbReference type="InterPro" id="IPR014710">
    <property type="entry name" value="RmlC-like_jellyroll"/>
</dbReference>
<keyword evidence="3" id="KW-0804">Transcription</keyword>
<evidence type="ECO:0000313" key="5">
    <source>
        <dbReference type="EMBL" id="QCI07166.1"/>
    </source>
</evidence>
<keyword evidence="2" id="KW-0238">DNA-binding</keyword>
<proteinExistence type="predicted"/>
<dbReference type="InterPro" id="IPR018490">
    <property type="entry name" value="cNMP-bd_dom_sf"/>
</dbReference>
<reference evidence="5" key="1">
    <citation type="journal article" date="2019" name="Mol. Phylogenet. Evol.">
        <title>Morphological evolution and classification of the red algal order Ceramiales inferred using plastid phylogenomics.</title>
        <authorList>
            <person name="Diaz-Tapia P."/>
            <person name="Pasella M.M."/>
            <person name="Verbruggen H."/>
            <person name="Maggs C.A."/>
        </authorList>
    </citation>
    <scope>NUCLEOTIDE SEQUENCE</scope>
    <source>
        <strain evidence="5">HV05551</strain>
    </source>
</reference>
<keyword evidence="5" id="KW-0934">Plastid</keyword>
<feature type="domain" description="HTH crp-type" evidence="4">
    <location>
        <begin position="133"/>
        <end position="207"/>
    </location>
</feature>
<dbReference type="InterPro" id="IPR036390">
    <property type="entry name" value="WH_DNA-bd_sf"/>
</dbReference>
<name>A0A4D6WUR4_9FLOR</name>
<accession>A0A4D6WUR4</accession>
<dbReference type="Gene3D" id="2.60.120.10">
    <property type="entry name" value="Jelly Rolls"/>
    <property type="match status" value="1"/>
</dbReference>
<protein>
    <submittedName>
        <fullName evidence="5">Global nitrogen transcriptional regulator</fullName>
    </submittedName>
</protein>
<dbReference type="SUPFAM" id="SSF51206">
    <property type="entry name" value="cAMP-binding domain-like"/>
    <property type="match status" value="1"/>
</dbReference>
<geneLocation type="plastid" evidence="5"/>
<evidence type="ECO:0000256" key="3">
    <source>
        <dbReference type="ARBA" id="ARBA00023163"/>
    </source>
</evidence>
<dbReference type="SUPFAM" id="SSF46785">
    <property type="entry name" value="Winged helix' DNA-binding domain"/>
    <property type="match status" value="1"/>
</dbReference>
<dbReference type="Pfam" id="PF13545">
    <property type="entry name" value="HTH_Crp_2"/>
    <property type="match status" value="1"/>
</dbReference>
<keyword evidence="1" id="KW-0805">Transcription regulation</keyword>
<gene>
    <name evidence="5" type="primary">ntcA</name>
</gene>
<dbReference type="InterPro" id="IPR012318">
    <property type="entry name" value="HTH_CRP"/>
</dbReference>
<sequence length="215" mass="25660">MKWLNYFLNFNIPFYIYKLNTNDSIIFSSNIKINQPMIILHGIIYIIKNFHNNKKTTIAILGAENILYINQIKNKNCHYKIIAISKSFLISFQWKNLVNINKNLQHLIFKELIKLYTKTNNKYEIMSIIMSHKYIKNRVIQLILLYARDFGNINQKNITISHYISQYTIGTISGSTRTTINRVLKDLSYNKFVKYSIDRKITINMHYFYIIKIKK</sequence>
<dbReference type="EMBL" id="MK814680">
    <property type="protein sequence ID" value="QCI07166.1"/>
    <property type="molecule type" value="Genomic_DNA"/>
</dbReference>